<evidence type="ECO:0000256" key="4">
    <source>
        <dbReference type="ARBA" id="ARBA00023040"/>
    </source>
</evidence>
<dbReference type="Pfam" id="PF00001">
    <property type="entry name" value="7tm_1"/>
    <property type="match status" value="1"/>
</dbReference>
<evidence type="ECO:0000313" key="11">
    <source>
        <dbReference type="Proteomes" id="UP000694906"/>
    </source>
</evidence>
<dbReference type="PANTHER" id="PTHR11334:SF33">
    <property type="entry name" value="MAS-RELATED GPR, MEMBER A2A-RELATED"/>
    <property type="match status" value="1"/>
</dbReference>
<dbReference type="RefSeq" id="XP_004851841.1">
    <property type="nucleotide sequence ID" value="XM_004851784.1"/>
</dbReference>
<reference evidence="12 13" key="1">
    <citation type="submission" date="2025-04" db="UniProtKB">
        <authorList>
            <consortium name="RefSeq"/>
        </authorList>
    </citation>
    <scope>IDENTIFICATION</scope>
</reference>
<dbReference type="GO" id="GO:0005886">
    <property type="term" value="C:plasma membrane"/>
    <property type="evidence" value="ECO:0007669"/>
    <property type="project" value="TreeGrafter"/>
</dbReference>
<gene>
    <name evidence="12" type="primary">LOC101710948</name>
    <name evidence="13" type="synonym">LOC101711316</name>
</gene>
<dbReference type="InterPro" id="IPR000276">
    <property type="entry name" value="GPCR_Rhodpsn"/>
</dbReference>
<comment type="subcellular location">
    <subcellularLocation>
        <location evidence="1">Membrane</location>
        <topology evidence="1">Multi-pass membrane protein</topology>
    </subcellularLocation>
</comment>
<dbReference type="Proteomes" id="UP000694906">
    <property type="component" value="Unplaced"/>
</dbReference>
<dbReference type="GeneID" id="101711316"/>
<keyword evidence="5 9" id="KW-0472">Membrane</keyword>
<keyword evidence="7" id="KW-0807">Transducer</keyword>
<feature type="transmembrane region" description="Helical" evidence="9">
    <location>
        <begin position="35"/>
        <end position="55"/>
    </location>
</feature>
<protein>
    <submittedName>
        <fullName evidence="12 13">Mas-related G-protein coupled receptor member A</fullName>
    </submittedName>
</protein>
<dbReference type="Gene3D" id="1.20.1070.10">
    <property type="entry name" value="Rhodopsin 7-helix transmembrane proteins"/>
    <property type="match status" value="1"/>
</dbReference>
<dbReference type="CDD" id="cd15105">
    <property type="entry name" value="7tmA_MrgprA"/>
    <property type="match status" value="1"/>
</dbReference>
<dbReference type="PANTHER" id="PTHR11334">
    <property type="entry name" value="MAS-RELATED G-PROTEIN COUPLED RECEPTOR"/>
    <property type="match status" value="1"/>
</dbReference>
<evidence type="ECO:0000256" key="9">
    <source>
        <dbReference type="SAM" id="Phobius"/>
    </source>
</evidence>
<feature type="transmembrane region" description="Helical" evidence="9">
    <location>
        <begin position="106"/>
        <end position="124"/>
    </location>
</feature>
<evidence type="ECO:0000259" key="10">
    <source>
        <dbReference type="PROSITE" id="PS50262"/>
    </source>
</evidence>
<feature type="transmembrane region" description="Helical" evidence="9">
    <location>
        <begin position="184"/>
        <end position="209"/>
    </location>
</feature>
<dbReference type="FunFam" id="1.20.1070.10:FF:000140">
    <property type="entry name" value="Mas-related G-protein coupled receptor member X2"/>
    <property type="match status" value="1"/>
</dbReference>
<feature type="region of interest" description="Disordered" evidence="8">
    <location>
        <begin position="307"/>
        <end position="330"/>
    </location>
</feature>
<dbReference type="AlphaFoldDB" id="A0AAX6PGR1"/>
<evidence type="ECO:0000313" key="13">
    <source>
        <dbReference type="RefSeq" id="XP_004851841.1"/>
    </source>
</evidence>
<feature type="transmembrane region" description="Helical" evidence="9">
    <location>
        <begin position="221"/>
        <end position="249"/>
    </location>
</feature>
<dbReference type="PROSITE" id="PS50262">
    <property type="entry name" value="G_PROTEIN_RECEP_F1_2"/>
    <property type="match status" value="1"/>
</dbReference>
<dbReference type="GeneID" id="101710948"/>
<evidence type="ECO:0000256" key="1">
    <source>
        <dbReference type="ARBA" id="ARBA00004141"/>
    </source>
</evidence>
<proteinExistence type="predicted"/>
<organism evidence="11 12">
    <name type="scientific">Heterocephalus glaber</name>
    <name type="common">Naked mole rat</name>
    <dbReference type="NCBI Taxonomy" id="10181"/>
    <lineage>
        <taxon>Eukaryota</taxon>
        <taxon>Metazoa</taxon>
        <taxon>Chordata</taxon>
        <taxon>Craniata</taxon>
        <taxon>Vertebrata</taxon>
        <taxon>Euteleostomi</taxon>
        <taxon>Mammalia</taxon>
        <taxon>Eutheria</taxon>
        <taxon>Euarchontoglires</taxon>
        <taxon>Glires</taxon>
        <taxon>Rodentia</taxon>
        <taxon>Hystricomorpha</taxon>
        <taxon>Bathyergidae</taxon>
        <taxon>Heterocephalus</taxon>
    </lineage>
</organism>
<feature type="transmembrane region" description="Helical" evidence="9">
    <location>
        <begin position="261"/>
        <end position="283"/>
    </location>
</feature>
<dbReference type="PRINTS" id="PR00237">
    <property type="entry name" value="GPCRRHODOPSN"/>
</dbReference>
<evidence type="ECO:0000256" key="2">
    <source>
        <dbReference type="ARBA" id="ARBA00022692"/>
    </source>
</evidence>
<accession>A0AAX6PGR1</accession>
<keyword evidence="2 9" id="KW-0812">Transmembrane</keyword>
<feature type="domain" description="G-protein coupled receptors family 1 profile" evidence="10">
    <location>
        <begin position="47"/>
        <end position="280"/>
    </location>
</feature>
<feature type="transmembrane region" description="Helical" evidence="9">
    <location>
        <begin position="145"/>
        <end position="164"/>
    </location>
</feature>
<feature type="transmembrane region" description="Helical" evidence="9">
    <location>
        <begin position="67"/>
        <end position="94"/>
    </location>
</feature>
<dbReference type="RefSeq" id="XP_004851840.1">
    <property type="nucleotide sequence ID" value="XM_004851783.1"/>
</dbReference>
<dbReference type="InterPro" id="IPR017452">
    <property type="entry name" value="GPCR_Rhodpsn_7TM"/>
</dbReference>
<keyword evidence="6 12" id="KW-0675">Receptor</keyword>
<evidence type="ECO:0000313" key="12">
    <source>
        <dbReference type="RefSeq" id="XP_004851840.1"/>
    </source>
</evidence>
<keyword evidence="4" id="KW-0297">G-protein coupled receptor</keyword>
<keyword evidence="11" id="KW-1185">Reference proteome</keyword>
<dbReference type="KEGG" id="hgl:101711316"/>
<evidence type="ECO:0000256" key="3">
    <source>
        <dbReference type="ARBA" id="ARBA00022989"/>
    </source>
</evidence>
<evidence type="ECO:0000256" key="5">
    <source>
        <dbReference type="ARBA" id="ARBA00023136"/>
    </source>
</evidence>
<sequence>MDSNTSAWVTEVTTTKRKGETAPGTFNEKDLIPNLVILISGLVGLAGNSVVLWLLGFRMRRNAFSIYILNLAAADLLFLCCHIIDSLLVVVRYFHPHVFFLPCYKTVMMFPYITGLSVLSAISTERCLSFLCPIWYRFRRPKHTSVTVCVLLWATSLLMCILNKSYCGLLDVNEKTAECLAANFSTATCLGVLVLILSGSSLAMLVGFLWGGGRQMRLTRLYVTILLTVLVFLLCGLPLGVYWFVLIWIHDDFSDTLQYGLYLASVVLSSVNSCANPLIYFFVGTFRQQPGRQTLKLLLQRALQDSPEEDGCGSRVPQGTLEMSVSREEQ</sequence>
<dbReference type="InterPro" id="IPR026234">
    <property type="entry name" value="MRGPCRFAMILY"/>
</dbReference>
<evidence type="ECO:0000256" key="6">
    <source>
        <dbReference type="ARBA" id="ARBA00023170"/>
    </source>
</evidence>
<evidence type="ECO:0000256" key="8">
    <source>
        <dbReference type="SAM" id="MobiDB-lite"/>
    </source>
</evidence>
<name>A0AAX6PGR1_HETGA</name>
<keyword evidence="3 9" id="KW-1133">Transmembrane helix</keyword>
<dbReference type="PRINTS" id="PR02108">
    <property type="entry name" value="MRGPCRFAMILY"/>
</dbReference>
<dbReference type="KEGG" id="hgl:101710948"/>
<dbReference type="GO" id="GO:0004930">
    <property type="term" value="F:G protein-coupled receptor activity"/>
    <property type="evidence" value="ECO:0007669"/>
    <property type="project" value="UniProtKB-KW"/>
</dbReference>
<evidence type="ECO:0000256" key="7">
    <source>
        <dbReference type="ARBA" id="ARBA00023224"/>
    </source>
</evidence>
<dbReference type="SUPFAM" id="SSF81321">
    <property type="entry name" value="Family A G protein-coupled receptor-like"/>
    <property type="match status" value="1"/>
</dbReference>